<comment type="caution">
    <text evidence="5">The sequence shown here is derived from an EMBL/GenBank/DDBJ whole genome shotgun (WGS) entry which is preliminary data.</text>
</comment>
<name>A0ABV4AIP1_9GAMM</name>
<keyword evidence="2" id="KW-0560">Oxidoreductase</keyword>
<dbReference type="PANTHER" id="PTHR44196:SF1">
    <property type="entry name" value="DEHYDROGENASE_REDUCTASE SDR FAMILY MEMBER 7B"/>
    <property type="match status" value="1"/>
</dbReference>
<dbReference type="PANTHER" id="PTHR44196">
    <property type="entry name" value="DEHYDROGENASE/REDUCTASE SDR FAMILY MEMBER 7B"/>
    <property type="match status" value="1"/>
</dbReference>
<evidence type="ECO:0000259" key="4">
    <source>
        <dbReference type="SMART" id="SM00822"/>
    </source>
</evidence>
<protein>
    <submittedName>
        <fullName evidence="5">SDR family oxidoreductase</fullName>
    </submittedName>
</protein>
<feature type="domain" description="Ketoreductase" evidence="4">
    <location>
        <begin position="9"/>
        <end position="191"/>
    </location>
</feature>
<reference evidence="5 6" key="1">
    <citation type="submission" date="2024-07" db="EMBL/GenBank/DDBJ databases">
        <authorList>
            <person name="Ren Q."/>
        </authorList>
    </citation>
    <scope>NUCLEOTIDE SEQUENCE [LARGE SCALE GENOMIC DNA]</scope>
    <source>
        <strain evidence="5 6">REN37</strain>
    </source>
</reference>
<dbReference type="InterPro" id="IPR057326">
    <property type="entry name" value="KR_dom"/>
</dbReference>
<dbReference type="NCBIfam" id="NF004825">
    <property type="entry name" value="PRK06181.1"/>
    <property type="match status" value="1"/>
</dbReference>
<keyword evidence="6" id="KW-1185">Reference proteome</keyword>
<dbReference type="SUPFAM" id="SSF51735">
    <property type="entry name" value="NAD(P)-binding Rossmann-fold domains"/>
    <property type="match status" value="1"/>
</dbReference>
<dbReference type="EMBL" id="JBGCUO010000001">
    <property type="protein sequence ID" value="MEY1661901.1"/>
    <property type="molecule type" value="Genomic_DNA"/>
</dbReference>
<dbReference type="InterPro" id="IPR002347">
    <property type="entry name" value="SDR_fam"/>
</dbReference>
<dbReference type="PRINTS" id="PR00081">
    <property type="entry name" value="GDHRDH"/>
</dbReference>
<evidence type="ECO:0000256" key="1">
    <source>
        <dbReference type="ARBA" id="ARBA00006484"/>
    </source>
</evidence>
<evidence type="ECO:0000313" key="5">
    <source>
        <dbReference type="EMBL" id="MEY1661901.1"/>
    </source>
</evidence>
<dbReference type="Pfam" id="PF00106">
    <property type="entry name" value="adh_short"/>
    <property type="match status" value="1"/>
</dbReference>
<evidence type="ECO:0000313" key="6">
    <source>
        <dbReference type="Proteomes" id="UP001562065"/>
    </source>
</evidence>
<dbReference type="InterPro" id="IPR036291">
    <property type="entry name" value="NAD(P)-bd_dom_sf"/>
</dbReference>
<gene>
    <name evidence="5" type="ORF">AB5I84_07025</name>
</gene>
<proteinExistence type="inferred from homology"/>
<dbReference type="Proteomes" id="UP001562065">
    <property type="component" value="Unassembled WGS sequence"/>
</dbReference>
<accession>A0ABV4AIP1</accession>
<dbReference type="CDD" id="cd05332">
    <property type="entry name" value="11beta-HSD1_like_SDR_c"/>
    <property type="match status" value="1"/>
</dbReference>
<sequence>MATHSFKDQRVWITGASSGIGEALAQAFAIQGARVLLSARRESELERVRQSLPHPERHAVVPLDLTDPDQITAAAERVQREFGGVDILVNNGGISQRSRVADTELAVDRRVMELNYFGAIAMAKAVLPQMLAQGGGRMVVISSLVGELPTPMRSAYCASKHALHGWFDALRAEEHDQGLRVTMVMPGFVRTNVSINAITADGGKHGIMDPHQDAAMAPEVCAARIIRAVQQDREQVIIGGREVVGIYLKRWFPALYRKVIRRIKTT</sequence>
<evidence type="ECO:0000256" key="2">
    <source>
        <dbReference type="ARBA" id="ARBA00023002"/>
    </source>
</evidence>
<dbReference type="PRINTS" id="PR00080">
    <property type="entry name" value="SDRFAMILY"/>
</dbReference>
<dbReference type="SMART" id="SM00822">
    <property type="entry name" value="PKS_KR"/>
    <property type="match status" value="1"/>
</dbReference>
<dbReference type="Gene3D" id="3.40.50.720">
    <property type="entry name" value="NAD(P)-binding Rossmann-like Domain"/>
    <property type="match status" value="1"/>
</dbReference>
<dbReference type="PROSITE" id="PS00061">
    <property type="entry name" value="ADH_SHORT"/>
    <property type="match status" value="1"/>
</dbReference>
<evidence type="ECO:0000256" key="3">
    <source>
        <dbReference type="RuleBase" id="RU000363"/>
    </source>
</evidence>
<comment type="similarity">
    <text evidence="1 3">Belongs to the short-chain dehydrogenases/reductases (SDR) family.</text>
</comment>
<organism evidence="5 6">
    <name type="scientific">Isoalcanivorax beigongshangi</name>
    <dbReference type="NCBI Taxonomy" id="3238810"/>
    <lineage>
        <taxon>Bacteria</taxon>
        <taxon>Pseudomonadati</taxon>
        <taxon>Pseudomonadota</taxon>
        <taxon>Gammaproteobacteria</taxon>
        <taxon>Oceanospirillales</taxon>
        <taxon>Alcanivoracaceae</taxon>
        <taxon>Isoalcanivorax</taxon>
    </lineage>
</organism>
<dbReference type="InterPro" id="IPR020904">
    <property type="entry name" value="Sc_DH/Rdtase_CS"/>
</dbReference>
<dbReference type="RefSeq" id="WP_369455150.1">
    <property type="nucleotide sequence ID" value="NZ_JBGCUO010000001.1"/>
</dbReference>